<evidence type="ECO:0000256" key="3">
    <source>
        <dbReference type="ARBA" id="ARBA00022692"/>
    </source>
</evidence>
<name>A0A2X0I6U8_9ACTN</name>
<keyword evidence="9" id="KW-1185">Reference proteome</keyword>
<feature type="transmembrane region" description="Helical" evidence="7">
    <location>
        <begin position="292"/>
        <end position="310"/>
    </location>
</feature>
<feature type="transmembrane region" description="Helical" evidence="7">
    <location>
        <begin position="12"/>
        <end position="37"/>
    </location>
</feature>
<feature type="transmembrane region" description="Helical" evidence="7">
    <location>
        <begin position="142"/>
        <end position="163"/>
    </location>
</feature>
<feature type="transmembrane region" description="Helical" evidence="7">
    <location>
        <begin position="169"/>
        <end position="189"/>
    </location>
</feature>
<reference evidence="8 9" key="1">
    <citation type="submission" date="2018-06" db="EMBL/GenBank/DDBJ databases">
        <title>Streptacidiphilus pinicola sp. nov., isolated from pine grove soil.</title>
        <authorList>
            <person name="Roh S.G."/>
            <person name="Park S."/>
            <person name="Kim M.-K."/>
            <person name="Yun B.-R."/>
            <person name="Park J."/>
            <person name="Kim M.J."/>
            <person name="Kim Y.S."/>
            <person name="Kim S.B."/>
        </authorList>
    </citation>
    <scope>NUCLEOTIDE SEQUENCE [LARGE SCALE GENOMIC DNA]</scope>
    <source>
        <strain evidence="8 9">MMS16-CNU450</strain>
    </source>
</reference>
<comment type="caution">
    <text evidence="8">The sequence shown here is derived from an EMBL/GenBank/DDBJ whole genome shotgun (WGS) entry which is preliminary data.</text>
</comment>
<dbReference type="InterPro" id="IPR011701">
    <property type="entry name" value="MFS"/>
</dbReference>
<dbReference type="Pfam" id="PF07690">
    <property type="entry name" value="MFS_1"/>
    <property type="match status" value="1"/>
</dbReference>
<dbReference type="Proteomes" id="UP000248889">
    <property type="component" value="Unassembled WGS sequence"/>
</dbReference>
<dbReference type="PANTHER" id="PTHR23513:SF6">
    <property type="entry name" value="MAJOR FACILITATOR SUPERFAMILY ASSOCIATED DOMAIN-CONTAINING PROTEIN"/>
    <property type="match status" value="1"/>
</dbReference>
<dbReference type="CDD" id="cd06173">
    <property type="entry name" value="MFS_MefA_like"/>
    <property type="match status" value="1"/>
</dbReference>
<evidence type="ECO:0000256" key="6">
    <source>
        <dbReference type="SAM" id="MobiDB-lite"/>
    </source>
</evidence>
<dbReference type="SUPFAM" id="SSF103473">
    <property type="entry name" value="MFS general substrate transporter"/>
    <property type="match status" value="1"/>
</dbReference>
<feature type="transmembrane region" description="Helical" evidence="7">
    <location>
        <begin position="378"/>
        <end position="395"/>
    </location>
</feature>
<feature type="transmembrane region" description="Helical" evidence="7">
    <location>
        <begin position="43"/>
        <end position="64"/>
    </location>
</feature>
<dbReference type="OrthoDB" id="5379144at2"/>
<accession>A0A2X0I6U8</accession>
<feature type="transmembrane region" description="Helical" evidence="7">
    <location>
        <begin position="76"/>
        <end position="96"/>
    </location>
</feature>
<proteinExistence type="predicted"/>
<keyword evidence="2" id="KW-1003">Cell membrane</keyword>
<keyword evidence="4 7" id="KW-1133">Transmembrane helix</keyword>
<keyword evidence="5 7" id="KW-0472">Membrane</keyword>
<evidence type="ECO:0000256" key="1">
    <source>
        <dbReference type="ARBA" id="ARBA00004651"/>
    </source>
</evidence>
<dbReference type="GO" id="GO:0022857">
    <property type="term" value="F:transmembrane transporter activity"/>
    <property type="evidence" value="ECO:0007669"/>
    <property type="project" value="InterPro"/>
</dbReference>
<evidence type="ECO:0000256" key="7">
    <source>
        <dbReference type="SAM" id="Phobius"/>
    </source>
</evidence>
<organism evidence="8 9">
    <name type="scientific">Streptacidiphilus pinicola</name>
    <dbReference type="NCBI Taxonomy" id="2219663"/>
    <lineage>
        <taxon>Bacteria</taxon>
        <taxon>Bacillati</taxon>
        <taxon>Actinomycetota</taxon>
        <taxon>Actinomycetes</taxon>
        <taxon>Kitasatosporales</taxon>
        <taxon>Streptomycetaceae</taxon>
        <taxon>Streptacidiphilus</taxon>
    </lineage>
</organism>
<keyword evidence="3 7" id="KW-0812">Transmembrane</keyword>
<evidence type="ECO:0000256" key="4">
    <source>
        <dbReference type="ARBA" id="ARBA00022989"/>
    </source>
</evidence>
<gene>
    <name evidence="8" type="ORF">DN069_36885</name>
</gene>
<dbReference type="Gene3D" id="1.20.1250.20">
    <property type="entry name" value="MFS general substrate transporter like domains"/>
    <property type="match status" value="1"/>
</dbReference>
<feature type="region of interest" description="Disordered" evidence="6">
    <location>
        <begin position="406"/>
        <end position="434"/>
    </location>
</feature>
<dbReference type="PANTHER" id="PTHR23513">
    <property type="entry name" value="INTEGRAL MEMBRANE EFFLUX PROTEIN-RELATED"/>
    <property type="match status" value="1"/>
</dbReference>
<evidence type="ECO:0000313" key="9">
    <source>
        <dbReference type="Proteomes" id="UP000248889"/>
    </source>
</evidence>
<evidence type="ECO:0000256" key="2">
    <source>
        <dbReference type="ARBA" id="ARBA00022475"/>
    </source>
</evidence>
<dbReference type="AlphaFoldDB" id="A0A2X0I6U8"/>
<dbReference type="EMBL" id="QKYN01000206">
    <property type="protein sequence ID" value="RAG80674.1"/>
    <property type="molecule type" value="Genomic_DNA"/>
</dbReference>
<evidence type="ECO:0000256" key="5">
    <source>
        <dbReference type="ARBA" id="ARBA00023136"/>
    </source>
</evidence>
<feature type="transmembrane region" description="Helical" evidence="7">
    <location>
        <begin position="102"/>
        <end position="130"/>
    </location>
</feature>
<comment type="subcellular location">
    <subcellularLocation>
        <location evidence="1">Cell membrane</location>
        <topology evidence="1">Multi-pass membrane protein</topology>
    </subcellularLocation>
</comment>
<dbReference type="InterPro" id="IPR036259">
    <property type="entry name" value="MFS_trans_sf"/>
</dbReference>
<sequence length="434" mass="45663">MTTTSTRKATFLVVLVCEFLNLLGSGMAAISVTLMVYARTGGASTLAVLLAVRTLTSIFFSPFAGVVVDRFRQKHVLLGSNTVLAATVLVLFLMARSGHVDFTLIGAVFVVQALADSVAQSVIVSVVRHLAADVELVRSNSLVYLVQSVPAVLAPALGSWLFAMTGPGAVLGSSLAGLALSISLMSLFARGLPVVAQGPWRSPFAHVATGFRFIWANRGLRSLQLSYGALNFFNGLSAAGLVAYVTGHAGSVGWGTYSACGGAGLLLGALVMTVNKRPYRTERLLPGAQGSAAVLGRLLLAVPGLHWLWFLGNLGRNAGLQITGGPMTAIWQRQSPDETLGVVSGCRRLLSQGPYPFAVLIGGFCYDWWNRSLGHPDLFFVCLGLAELTAVSLWLRAPIRTVFEAENAPSDPAPRPGPPQGAKATATGWASASR</sequence>
<dbReference type="GO" id="GO:0005886">
    <property type="term" value="C:plasma membrane"/>
    <property type="evidence" value="ECO:0007669"/>
    <property type="project" value="UniProtKB-SubCell"/>
</dbReference>
<protein>
    <recommendedName>
        <fullName evidence="10">MFS transporter</fullName>
    </recommendedName>
</protein>
<dbReference type="RefSeq" id="WP_111507620.1">
    <property type="nucleotide sequence ID" value="NZ_QKYN01000206.1"/>
</dbReference>
<feature type="transmembrane region" description="Helical" evidence="7">
    <location>
        <begin position="225"/>
        <end position="246"/>
    </location>
</feature>
<evidence type="ECO:0008006" key="10">
    <source>
        <dbReference type="Google" id="ProtNLM"/>
    </source>
</evidence>
<feature type="transmembrane region" description="Helical" evidence="7">
    <location>
        <begin position="252"/>
        <end position="271"/>
    </location>
</feature>
<evidence type="ECO:0000313" key="8">
    <source>
        <dbReference type="EMBL" id="RAG80674.1"/>
    </source>
</evidence>